<protein>
    <submittedName>
        <fullName evidence="1">Uncharacterized protein</fullName>
    </submittedName>
</protein>
<dbReference type="EMBL" id="JAXCGZ010017024">
    <property type="protein sequence ID" value="KAK7069101.1"/>
    <property type="molecule type" value="Genomic_DNA"/>
</dbReference>
<dbReference type="AlphaFoldDB" id="A0AAN8WRT8"/>
<keyword evidence="2" id="KW-1185">Reference proteome</keyword>
<dbReference type="Proteomes" id="UP001381693">
    <property type="component" value="Unassembled WGS sequence"/>
</dbReference>
<name>A0AAN8WRT8_HALRR</name>
<proteinExistence type="predicted"/>
<feature type="non-terminal residue" evidence="1">
    <location>
        <position position="1"/>
    </location>
</feature>
<evidence type="ECO:0000313" key="1">
    <source>
        <dbReference type="EMBL" id="KAK7069101.1"/>
    </source>
</evidence>
<gene>
    <name evidence="1" type="ORF">SK128_009454</name>
</gene>
<sequence length="109" mass="12022">DESKIQRTTSNDYCLHSCLTASMNYVDKPLSSAGNLVATNPKANISPTPISTLPLLSYASSASTVHKRTHPNSVYSYLKHRQRHFQLLEEEVGANGFPLLEFKSQSLAV</sequence>
<accession>A0AAN8WRT8</accession>
<organism evidence="1 2">
    <name type="scientific">Halocaridina rubra</name>
    <name type="common">Hawaiian red shrimp</name>
    <dbReference type="NCBI Taxonomy" id="373956"/>
    <lineage>
        <taxon>Eukaryota</taxon>
        <taxon>Metazoa</taxon>
        <taxon>Ecdysozoa</taxon>
        <taxon>Arthropoda</taxon>
        <taxon>Crustacea</taxon>
        <taxon>Multicrustacea</taxon>
        <taxon>Malacostraca</taxon>
        <taxon>Eumalacostraca</taxon>
        <taxon>Eucarida</taxon>
        <taxon>Decapoda</taxon>
        <taxon>Pleocyemata</taxon>
        <taxon>Caridea</taxon>
        <taxon>Atyoidea</taxon>
        <taxon>Atyidae</taxon>
        <taxon>Halocaridina</taxon>
    </lineage>
</organism>
<evidence type="ECO:0000313" key="2">
    <source>
        <dbReference type="Proteomes" id="UP001381693"/>
    </source>
</evidence>
<reference evidence="1 2" key="1">
    <citation type="submission" date="2023-11" db="EMBL/GenBank/DDBJ databases">
        <title>Halocaridina rubra genome assembly.</title>
        <authorList>
            <person name="Smith C."/>
        </authorList>
    </citation>
    <scope>NUCLEOTIDE SEQUENCE [LARGE SCALE GENOMIC DNA]</scope>
    <source>
        <strain evidence="1">EP-1</strain>
        <tissue evidence="1">Whole</tissue>
    </source>
</reference>
<comment type="caution">
    <text evidence="1">The sequence shown here is derived from an EMBL/GenBank/DDBJ whole genome shotgun (WGS) entry which is preliminary data.</text>
</comment>